<evidence type="ECO:0000313" key="2">
    <source>
        <dbReference type="EMBL" id="MBD2716868.1"/>
    </source>
</evidence>
<evidence type="ECO:0000313" key="3">
    <source>
        <dbReference type="Proteomes" id="UP000642468"/>
    </source>
</evidence>
<dbReference type="Proteomes" id="UP000642468">
    <property type="component" value="Unassembled WGS sequence"/>
</dbReference>
<sequence length="47" mass="4893">MATDFPGLGNIKNNQLLIPICSMLAAKLVIGIHVMPAATADMAANIK</sequence>
<dbReference type="EMBL" id="JACWZZ010000004">
    <property type="protein sequence ID" value="MBD2716868.1"/>
    <property type="molecule type" value="Genomic_DNA"/>
</dbReference>
<keyword evidence="1" id="KW-0812">Transmembrane</keyword>
<comment type="caution">
    <text evidence="2">The sequence shown here is derived from an EMBL/GenBank/DDBJ whole genome shotgun (WGS) entry which is preliminary data.</text>
</comment>
<keyword evidence="1" id="KW-1133">Transmembrane helix</keyword>
<evidence type="ECO:0000256" key="1">
    <source>
        <dbReference type="SAM" id="Phobius"/>
    </source>
</evidence>
<reference evidence="2 3" key="1">
    <citation type="submission" date="2020-09" db="EMBL/GenBank/DDBJ databases">
        <authorList>
            <person name="Kim M.K."/>
        </authorList>
    </citation>
    <scope>NUCLEOTIDE SEQUENCE [LARGE SCALE GENOMIC DNA]</scope>
    <source>
        <strain evidence="2 3">BT646</strain>
    </source>
</reference>
<organism evidence="2 3">
    <name type="scientific">Hymenobacter duratus</name>
    <dbReference type="NCBI Taxonomy" id="2771356"/>
    <lineage>
        <taxon>Bacteria</taxon>
        <taxon>Pseudomonadati</taxon>
        <taxon>Bacteroidota</taxon>
        <taxon>Cytophagia</taxon>
        <taxon>Cytophagales</taxon>
        <taxon>Hymenobacteraceae</taxon>
        <taxon>Hymenobacter</taxon>
    </lineage>
</organism>
<protein>
    <submittedName>
        <fullName evidence="2">Uncharacterized protein</fullName>
    </submittedName>
</protein>
<feature type="transmembrane region" description="Helical" evidence="1">
    <location>
        <begin position="16"/>
        <end position="38"/>
    </location>
</feature>
<keyword evidence="1" id="KW-0472">Membrane</keyword>
<proteinExistence type="predicted"/>
<keyword evidence="3" id="KW-1185">Reference proteome</keyword>
<dbReference type="RefSeq" id="WP_190785792.1">
    <property type="nucleotide sequence ID" value="NZ_JACWZZ010000004.1"/>
</dbReference>
<accession>A0ABR8JMP2</accession>
<name>A0ABR8JMP2_9BACT</name>
<gene>
    <name evidence="2" type="ORF">IC231_17610</name>
</gene>